<feature type="region of interest" description="Disordered" evidence="1">
    <location>
        <begin position="447"/>
        <end position="485"/>
    </location>
</feature>
<dbReference type="KEGG" id="ffu:CLAFUR5_05101"/>
<dbReference type="OrthoDB" id="3646030at2759"/>
<gene>
    <name evidence="3" type="ORF">CLAFUR5_05101</name>
</gene>
<dbReference type="AlphaFoldDB" id="A0A9Q8LEP5"/>
<reference evidence="3" key="1">
    <citation type="submission" date="2021-12" db="EMBL/GenBank/DDBJ databases">
        <authorList>
            <person name="Zaccaron A."/>
            <person name="Stergiopoulos I."/>
        </authorList>
    </citation>
    <scope>NUCLEOTIDE SEQUENCE</scope>
    <source>
        <strain evidence="3">Race5_Kim</strain>
    </source>
</reference>
<dbReference type="Gene3D" id="3.30.710.10">
    <property type="entry name" value="Potassium Channel Kv1.1, Chain A"/>
    <property type="match status" value="1"/>
</dbReference>
<organism evidence="3 4">
    <name type="scientific">Passalora fulva</name>
    <name type="common">Tomato leaf mold</name>
    <name type="synonym">Cladosporium fulvum</name>
    <dbReference type="NCBI Taxonomy" id="5499"/>
    <lineage>
        <taxon>Eukaryota</taxon>
        <taxon>Fungi</taxon>
        <taxon>Dikarya</taxon>
        <taxon>Ascomycota</taxon>
        <taxon>Pezizomycotina</taxon>
        <taxon>Dothideomycetes</taxon>
        <taxon>Dothideomycetidae</taxon>
        <taxon>Mycosphaerellales</taxon>
        <taxon>Mycosphaerellaceae</taxon>
        <taxon>Fulvia</taxon>
    </lineage>
</organism>
<dbReference type="SUPFAM" id="SSF54695">
    <property type="entry name" value="POZ domain"/>
    <property type="match status" value="1"/>
</dbReference>
<feature type="region of interest" description="Disordered" evidence="1">
    <location>
        <begin position="178"/>
        <end position="234"/>
    </location>
</feature>
<evidence type="ECO:0000313" key="4">
    <source>
        <dbReference type="Proteomes" id="UP000756132"/>
    </source>
</evidence>
<accession>A0A9Q8LEP5</accession>
<name>A0A9Q8LEP5_PASFU</name>
<reference evidence="3" key="2">
    <citation type="journal article" date="2022" name="Microb. Genom.">
        <title>A chromosome-scale genome assembly of the tomato pathogen Cladosporium fulvum reveals a compartmentalized genome architecture and the presence of a dispensable chromosome.</title>
        <authorList>
            <person name="Zaccaron A.Z."/>
            <person name="Chen L.H."/>
            <person name="Samaras A."/>
            <person name="Stergiopoulos I."/>
        </authorList>
    </citation>
    <scope>NUCLEOTIDE SEQUENCE</scope>
    <source>
        <strain evidence="3">Race5_Kim</strain>
    </source>
</reference>
<dbReference type="Pfam" id="PF00651">
    <property type="entry name" value="BTB"/>
    <property type="match status" value="1"/>
</dbReference>
<proteinExistence type="predicted"/>
<dbReference type="InterPro" id="IPR011333">
    <property type="entry name" value="SKP1/BTB/POZ_sf"/>
</dbReference>
<dbReference type="PANTHER" id="PTHR47843:SF5">
    <property type="entry name" value="BTB_POZ DOMAIN PROTEIN"/>
    <property type="match status" value="1"/>
</dbReference>
<dbReference type="InterPro" id="IPR000210">
    <property type="entry name" value="BTB/POZ_dom"/>
</dbReference>
<dbReference type="Proteomes" id="UP000756132">
    <property type="component" value="Chromosome 4"/>
</dbReference>
<evidence type="ECO:0000259" key="2">
    <source>
        <dbReference type="Pfam" id="PF00651"/>
    </source>
</evidence>
<dbReference type="GeneID" id="71984979"/>
<dbReference type="RefSeq" id="XP_047760396.1">
    <property type="nucleotide sequence ID" value="XM_047904249.1"/>
</dbReference>
<feature type="compositionally biased region" description="Basic and acidic residues" evidence="1">
    <location>
        <begin position="193"/>
        <end position="213"/>
    </location>
</feature>
<feature type="domain" description="BTB" evidence="2">
    <location>
        <begin position="251"/>
        <end position="352"/>
    </location>
</feature>
<dbReference type="EMBL" id="CP090166">
    <property type="protein sequence ID" value="UJO16030.1"/>
    <property type="molecule type" value="Genomic_DNA"/>
</dbReference>
<evidence type="ECO:0000313" key="3">
    <source>
        <dbReference type="EMBL" id="UJO16030.1"/>
    </source>
</evidence>
<keyword evidence="4" id="KW-1185">Reference proteome</keyword>
<protein>
    <recommendedName>
        <fullName evidence="2">BTB domain-containing protein</fullName>
    </recommendedName>
</protein>
<feature type="compositionally biased region" description="Low complexity" evidence="1">
    <location>
        <begin position="216"/>
        <end position="227"/>
    </location>
</feature>
<sequence length="485" mass="55008">MASRIETASDALAILYKTGTLKQHKEEGNDKQFHSNGMNGRTIGRSSFDGNSSPKTYANVLKQEEHQHSNGISPGLTDDRMIAFETAGIAPKHDPEQPENGDTKPYLDKAKVAKLTNGILKQAYQQNAKAEFTEAVNANHVSFDMTANAYSSEQQQKPQADKQQLEQQLHNLENYMEQRKQDQNARENNQQNGHHDDEQNNQQHDQDYDHQDNQEPEQQNEQPNGQDDGNEDDTYYDREAAQNFTFSVLRQTRNTSYLDFTISNNDTDYKVNSLIISSLSTAFQEVIIAAKDANESRVELKSDSPLAVKTMIDFFKTLNYNTPNTLSRLEAAQHHVAVYLIAEKYDIPGLRDLAVWRFERPFSDWGYSKDVLVRMLPDLTQFVYGNTPEKCPLRVALLRIWANALRPRNFESVDFEPLIDEFPSFGADIIHVLARFASRNGGHEQGCDDYGNSMGTDGFENGRGGGQGQNRYNDNDDENSGWDEE</sequence>
<feature type="compositionally biased region" description="Acidic residues" evidence="1">
    <location>
        <begin position="475"/>
        <end position="485"/>
    </location>
</feature>
<dbReference type="PANTHER" id="PTHR47843">
    <property type="entry name" value="BTB DOMAIN-CONTAINING PROTEIN-RELATED"/>
    <property type="match status" value="1"/>
</dbReference>
<evidence type="ECO:0000256" key="1">
    <source>
        <dbReference type="SAM" id="MobiDB-lite"/>
    </source>
</evidence>